<sequence>YSATKAYVLRLSQSLQHELAGSGVYVQAVLPGVTRTEIWERSGTGIAGIPAEMVMEVEDLVEAALVGFDRREAVTIPSLPDAADWQALMTARARLAPNLSRQRPAERYLG</sequence>
<feature type="non-terminal residue" evidence="1">
    <location>
        <position position="1"/>
    </location>
</feature>
<dbReference type="SUPFAM" id="SSF51735">
    <property type="entry name" value="NAD(P)-binding Rossmann-fold domains"/>
    <property type="match status" value="1"/>
</dbReference>
<reference evidence="1 2" key="1">
    <citation type="submission" date="2018-07" db="EMBL/GenBank/DDBJ databases">
        <title>Mechanisms of high-level aminoglycoside resistance among Gram-negative pathogens in Brazil.</title>
        <authorList>
            <person name="Ballaben A.S."/>
            <person name="Darini A.L.C."/>
            <person name="Doi Y."/>
        </authorList>
    </citation>
    <scope>NUCLEOTIDE SEQUENCE [LARGE SCALE GENOMIC DNA]</scope>
    <source>
        <strain evidence="1 2">B2-305</strain>
    </source>
</reference>
<comment type="caution">
    <text evidence="1">The sequence shown here is derived from an EMBL/GenBank/DDBJ whole genome shotgun (WGS) entry which is preliminary data.</text>
</comment>
<dbReference type="Proteomes" id="UP000253594">
    <property type="component" value="Unassembled WGS sequence"/>
</dbReference>
<dbReference type="PRINTS" id="PR00081">
    <property type="entry name" value="GDHRDH"/>
</dbReference>
<accession>A0A367MAH9</accession>
<dbReference type="InterPro" id="IPR002347">
    <property type="entry name" value="SDR_fam"/>
</dbReference>
<name>A0A367MAH9_PSEAI</name>
<dbReference type="Gene3D" id="3.40.50.720">
    <property type="entry name" value="NAD(P)-binding Rossmann-like Domain"/>
    <property type="match status" value="1"/>
</dbReference>
<evidence type="ECO:0000313" key="2">
    <source>
        <dbReference type="Proteomes" id="UP000253594"/>
    </source>
</evidence>
<protein>
    <submittedName>
        <fullName evidence="1">SDR family NAD(P)-dependent oxidoreductase</fullName>
    </submittedName>
</protein>
<evidence type="ECO:0000313" key="1">
    <source>
        <dbReference type="EMBL" id="RCI74151.1"/>
    </source>
</evidence>
<gene>
    <name evidence="1" type="ORF">DT376_14550</name>
</gene>
<organism evidence="1 2">
    <name type="scientific">Pseudomonas aeruginosa</name>
    <dbReference type="NCBI Taxonomy" id="287"/>
    <lineage>
        <taxon>Bacteria</taxon>
        <taxon>Pseudomonadati</taxon>
        <taxon>Pseudomonadota</taxon>
        <taxon>Gammaproteobacteria</taxon>
        <taxon>Pseudomonadales</taxon>
        <taxon>Pseudomonadaceae</taxon>
        <taxon>Pseudomonas</taxon>
    </lineage>
</organism>
<proteinExistence type="predicted"/>
<dbReference type="InterPro" id="IPR036291">
    <property type="entry name" value="NAD(P)-bd_dom_sf"/>
</dbReference>
<dbReference type="Pfam" id="PF00106">
    <property type="entry name" value="adh_short"/>
    <property type="match status" value="1"/>
</dbReference>
<dbReference type="EMBL" id="QORE01000437">
    <property type="protein sequence ID" value="RCI74151.1"/>
    <property type="molecule type" value="Genomic_DNA"/>
</dbReference>
<dbReference type="AlphaFoldDB" id="A0A367MAH9"/>